<evidence type="ECO:0000256" key="7">
    <source>
        <dbReference type="ARBA" id="ARBA00022692"/>
    </source>
</evidence>
<evidence type="ECO:0000256" key="11">
    <source>
        <dbReference type="ARBA" id="ARBA00023136"/>
    </source>
</evidence>
<dbReference type="InterPro" id="IPR007271">
    <property type="entry name" value="Nuc_sug_transpt"/>
</dbReference>
<feature type="transmembrane region" description="Helical" evidence="13">
    <location>
        <begin position="709"/>
        <end position="726"/>
    </location>
</feature>
<comment type="subcellular location">
    <subcellularLocation>
        <location evidence="2">Golgi apparatus membrane</location>
        <topology evidence="2">Multi-pass membrane protein</topology>
    </subcellularLocation>
</comment>
<dbReference type="PROSITE" id="PS51019">
    <property type="entry name" value="REELIN"/>
    <property type="match status" value="1"/>
</dbReference>
<evidence type="ECO:0000256" key="4">
    <source>
        <dbReference type="ARBA" id="ARBA00009976"/>
    </source>
</evidence>
<dbReference type="GO" id="GO:0000139">
    <property type="term" value="C:Golgi membrane"/>
    <property type="evidence" value="ECO:0007669"/>
    <property type="project" value="UniProtKB-SubCell"/>
</dbReference>
<dbReference type="AlphaFoldDB" id="A0A974D207"/>
<dbReference type="PROSITE" id="PS50836">
    <property type="entry name" value="DOMON"/>
    <property type="match status" value="1"/>
</dbReference>
<comment type="similarity">
    <text evidence="4">Belongs to the nucleotide-sugar transporter family. SLC35A subfamily.</text>
</comment>
<feature type="transmembrane region" description="Helical" evidence="13">
    <location>
        <begin position="774"/>
        <end position="794"/>
    </location>
</feature>
<feature type="transmembrane region" description="Helical" evidence="13">
    <location>
        <begin position="454"/>
        <end position="474"/>
    </location>
</feature>
<feature type="domain" description="Reelin" evidence="17">
    <location>
        <begin position="14"/>
        <end position="176"/>
    </location>
</feature>
<feature type="transmembrane region" description="Helical" evidence="13">
    <location>
        <begin position="383"/>
        <end position="404"/>
    </location>
</feature>
<dbReference type="PROSITE" id="PS50939">
    <property type="entry name" value="CYTOCHROME_B561"/>
    <property type="match status" value="1"/>
</dbReference>
<accession>A0A974D207</accession>
<gene>
    <name evidence="18" type="ORF">XELAEV_18025461mg</name>
</gene>
<keyword evidence="5" id="KW-0813">Transport</keyword>
<dbReference type="Pfam" id="PF03188">
    <property type="entry name" value="Cytochrom_B561"/>
    <property type="match status" value="1"/>
</dbReference>
<keyword evidence="8" id="KW-0249">Electron transport</keyword>
<comment type="cofactor">
    <cofactor evidence="1">
        <name>heme b</name>
        <dbReference type="ChEBI" id="CHEBI:60344"/>
    </cofactor>
</comment>
<dbReference type="SMART" id="SM00664">
    <property type="entry name" value="DoH"/>
    <property type="match status" value="1"/>
</dbReference>
<keyword evidence="10" id="KW-0408">Iron</keyword>
<evidence type="ECO:0000256" key="12">
    <source>
        <dbReference type="ARBA" id="ARBA00023180"/>
    </source>
</evidence>
<dbReference type="InterPro" id="IPR002861">
    <property type="entry name" value="Reeler_dom"/>
</dbReference>
<evidence type="ECO:0000256" key="3">
    <source>
        <dbReference type="ARBA" id="ARBA00009195"/>
    </source>
</evidence>
<feature type="transmembrane region" description="Helical" evidence="13">
    <location>
        <begin position="738"/>
        <end position="762"/>
    </location>
</feature>
<dbReference type="CDD" id="cd09628">
    <property type="entry name" value="DOMON_SDR_2_like"/>
    <property type="match status" value="1"/>
</dbReference>
<dbReference type="PANTHER" id="PTHR10231">
    <property type="entry name" value="NUCLEOTIDE-SUGAR TRANSMEMBRANE TRANSPORTER"/>
    <property type="match status" value="1"/>
</dbReference>
<feature type="domain" description="Cytochrome b561" evidence="16">
    <location>
        <begin position="344"/>
        <end position="546"/>
    </location>
</feature>
<dbReference type="EMBL" id="CM004473">
    <property type="protein sequence ID" value="OCT82926.1"/>
    <property type="molecule type" value="Genomic_DNA"/>
</dbReference>
<dbReference type="Pfam" id="PF04142">
    <property type="entry name" value="Nuc_sug_transp"/>
    <property type="match status" value="1"/>
</dbReference>
<evidence type="ECO:0000256" key="1">
    <source>
        <dbReference type="ARBA" id="ARBA00001970"/>
    </source>
</evidence>
<dbReference type="Pfam" id="PF03351">
    <property type="entry name" value="DOMON"/>
    <property type="match status" value="1"/>
</dbReference>
<dbReference type="InterPro" id="IPR006593">
    <property type="entry name" value="Cyt_b561/ferric_Rdtase_TM"/>
</dbReference>
<feature type="domain" description="DOMON" evidence="15">
    <location>
        <begin position="217"/>
        <end position="338"/>
    </location>
</feature>
<evidence type="ECO:0000256" key="2">
    <source>
        <dbReference type="ARBA" id="ARBA00004653"/>
    </source>
</evidence>
<keyword evidence="12" id="KW-0325">Glycoprotein</keyword>
<evidence type="ECO:0000259" key="16">
    <source>
        <dbReference type="PROSITE" id="PS50939"/>
    </source>
</evidence>
<feature type="transmembrane region" description="Helical" evidence="13">
    <location>
        <begin position="575"/>
        <end position="594"/>
    </location>
</feature>
<name>A0A974D207_XENLA</name>
<evidence type="ECO:0000313" key="18">
    <source>
        <dbReference type="EMBL" id="OCT82926.1"/>
    </source>
</evidence>
<proteinExistence type="inferred from homology"/>
<feature type="transmembrane region" description="Helical" evidence="13">
    <location>
        <begin position="814"/>
        <end position="834"/>
    </location>
</feature>
<evidence type="ECO:0000256" key="9">
    <source>
        <dbReference type="ARBA" id="ARBA00022989"/>
    </source>
</evidence>
<feature type="transmembrane region" description="Helical" evidence="13">
    <location>
        <begin position="486"/>
        <end position="512"/>
    </location>
</feature>
<keyword evidence="11 13" id="KW-0472">Membrane</keyword>
<dbReference type="Gene3D" id="1.20.120.1770">
    <property type="match status" value="1"/>
</dbReference>
<dbReference type="CDD" id="cd08544">
    <property type="entry name" value="Reeler"/>
    <property type="match status" value="1"/>
</dbReference>
<dbReference type="Proteomes" id="UP000694892">
    <property type="component" value="Chromosome 4S"/>
</dbReference>
<evidence type="ECO:0000256" key="10">
    <source>
        <dbReference type="ARBA" id="ARBA00023004"/>
    </source>
</evidence>
<evidence type="ECO:0000256" key="13">
    <source>
        <dbReference type="SAM" id="Phobius"/>
    </source>
</evidence>
<feature type="transmembrane region" description="Helical" evidence="13">
    <location>
        <begin position="518"/>
        <end position="537"/>
    </location>
</feature>
<evidence type="ECO:0000256" key="6">
    <source>
        <dbReference type="ARBA" id="ARBA00022597"/>
    </source>
</evidence>
<feature type="signal peptide" evidence="14">
    <location>
        <begin position="1"/>
        <end position="19"/>
    </location>
</feature>
<evidence type="ECO:0000259" key="17">
    <source>
        <dbReference type="PROSITE" id="PS51019"/>
    </source>
</evidence>
<comment type="similarity">
    <text evidence="3">Belongs to the FRRS1 family.</text>
</comment>
<dbReference type="Pfam" id="PF02014">
    <property type="entry name" value="Reeler"/>
    <property type="match status" value="1"/>
</dbReference>
<dbReference type="Gene3D" id="2.60.40.4060">
    <property type="entry name" value="Reeler domain"/>
    <property type="match status" value="1"/>
</dbReference>
<protein>
    <recommendedName>
        <fullName evidence="20">Ferric-chelate reductase 1</fullName>
    </recommendedName>
</protein>
<evidence type="ECO:0000256" key="5">
    <source>
        <dbReference type="ARBA" id="ARBA00022448"/>
    </source>
</evidence>
<sequence length="894" mass="97860">MRYKVFGLLIFCLINSVQPFGNGKISLACDTMTPSHKTYTTQVSMPPYRVSASSYSFSPGDKITVTLLANPNTTFEGFFLQARAVSGNNLVGSFRVLNSDSQILDCGGVMGMAVSHIDTTKKYNITALWTAPHLSGAIHFRATFVQNFRTFWVGVESPLLSFFSNSNRNANVPNVPNVPAVYALSTNIPAVISRASCGINKVCFSVPTDCDPSTSNNCVFMSSSPISPASGGGYQFDISGPSTGYVSIGFSDDTQMGNDVIYNCVVTAAGVVEVQHAYSEGKSLPRVLTPNNLEVIMTSYSNGFIQCSFISRNISIQNPFQRSNSNNNSLYYIFLAHGTSNNGQIQYHGPSGRFSSSSRIDLLAASNVTSASSELDPLIKAHGALMLIAWMTTGSLGMILARYFKVTGKQLVLGKAIWFQAHVLLMVLTVCATIASFVLAFVKERGWSNNLSTHAIIGCIVMSLAFFQPLIALFRPSPQSSRRFIFNWFHVINALVIKVLAVANLFLGLQVISRTYPWMPEVMGGFFAWEALAFISLEINAQMVKKEKDNYAVNGNQKSKSPNESAPTMASHIKYISLGILVLQTTSLVLTMRYSRTLKEEGPQYLPSTAVVAAEVLKIMACILLVYKENNYNLRSVKRVLHDEIINKLMDTLKLAIPSGIYTLQNNLLYVALSNLDAATYQVTYQLKILTTALFSVSMLQKKLTKHQWVSLLILMAGVALVQWPADSSKTHNKEVSTGSGFVGLMAVITACFSSGFAGVYFEKILKETKQSLWIRNIQLGLFGWIFGLMGVFIYDGERVSKGGFFQGYNNLTWTVVVLQALGGLVVATVIKYADNILKSFAASISIILSTLISYFWLKDFVPTSVFFAGALLVIAATFLYGYVPKPSANPIKA</sequence>
<evidence type="ECO:0000256" key="8">
    <source>
        <dbReference type="ARBA" id="ARBA00022982"/>
    </source>
</evidence>
<organism evidence="18 19">
    <name type="scientific">Xenopus laevis</name>
    <name type="common">African clawed frog</name>
    <dbReference type="NCBI Taxonomy" id="8355"/>
    <lineage>
        <taxon>Eukaryota</taxon>
        <taxon>Metazoa</taxon>
        <taxon>Chordata</taxon>
        <taxon>Craniata</taxon>
        <taxon>Vertebrata</taxon>
        <taxon>Euteleostomi</taxon>
        <taxon>Amphibia</taxon>
        <taxon>Batrachia</taxon>
        <taxon>Anura</taxon>
        <taxon>Pipoidea</taxon>
        <taxon>Pipidae</taxon>
        <taxon>Xenopodinae</taxon>
        <taxon>Xenopus</taxon>
        <taxon>Xenopus</taxon>
    </lineage>
</organism>
<feature type="chain" id="PRO_5036893937" description="Ferric-chelate reductase 1" evidence="14">
    <location>
        <begin position="20"/>
        <end position="894"/>
    </location>
</feature>
<evidence type="ECO:0008006" key="20">
    <source>
        <dbReference type="Google" id="ProtNLM"/>
    </source>
</evidence>
<dbReference type="SUPFAM" id="SSF103481">
    <property type="entry name" value="Multidrug resistance efflux transporter EmrE"/>
    <property type="match status" value="1"/>
</dbReference>
<keyword evidence="7 13" id="KW-0812">Transmembrane</keyword>
<evidence type="ECO:0000256" key="14">
    <source>
        <dbReference type="SAM" id="SignalP"/>
    </source>
</evidence>
<feature type="transmembrane region" description="Helical" evidence="13">
    <location>
        <begin position="416"/>
        <end position="442"/>
    </location>
</feature>
<dbReference type="InterPro" id="IPR005018">
    <property type="entry name" value="DOMON_domain"/>
</dbReference>
<evidence type="ECO:0000259" key="15">
    <source>
        <dbReference type="PROSITE" id="PS50836"/>
    </source>
</evidence>
<dbReference type="InterPro" id="IPR042307">
    <property type="entry name" value="Reeler_sf"/>
</dbReference>
<dbReference type="InterPro" id="IPR037185">
    <property type="entry name" value="EmrE-like"/>
</dbReference>
<dbReference type="SMART" id="SM00665">
    <property type="entry name" value="B561"/>
    <property type="match status" value="1"/>
</dbReference>
<reference evidence="19" key="1">
    <citation type="journal article" date="2016" name="Nature">
        <title>Genome evolution in the allotetraploid frog Xenopus laevis.</title>
        <authorList>
            <person name="Session A.M."/>
            <person name="Uno Y."/>
            <person name="Kwon T."/>
            <person name="Chapman J.A."/>
            <person name="Toyoda A."/>
            <person name="Takahashi S."/>
            <person name="Fukui A."/>
            <person name="Hikosaka A."/>
            <person name="Suzuki A."/>
            <person name="Kondo M."/>
            <person name="van Heeringen S.J."/>
            <person name="Quigley I."/>
            <person name="Heinz S."/>
            <person name="Ogino H."/>
            <person name="Ochi H."/>
            <person name="Hellsten U."/>
            <person name="Lyons J.B."/>
            <person name="Simakov O."/>
            <person name="Putnam N."/>
            <person name="Stites J."/>
            <person name="Kuroki Y."/>
            <person name="Tanaka T."/>
            <person name="Michiue T."/>
            <person name="Watanabe M."/>
            <person name="Bogdanovic O."/>
            <person name="Lister R."/>
            <person name="Georgiou G."/>
            <person name="Paranjpe S.S."/>
            <person name="van Kruijsbergen I."/>
            <person name="Shu S."/>
            <person name="Carlson J."/>
            <person name="Kinoshita T."/>
            <person name="Ohta Y."/>
            <person name="Mawaribuchi S."/>
            <person name="Jenkins J."/>
            <person name="Grimwood J."/>
            <person name="Schmutz J."/>
            <person name="Mitros T."/>
            <person name="Mozaffari S.V."/>
            <person name="Suzuki Y."/>
            <person name="Haramoto Y."/>
            <person name="Yamamoto T.S."/>
            <person name="Takagi C."/>
            <person name="Heald R."/>
            <person name="Miller K."/>
            <person name="Haudenschild C."/>
            <person name="Kitzman J."/>
            <person name="Nakayama T."/>
            <person name="Izutsu Y."/>
            <person name="Robert J."/>
            <person name="Fortriede J."/>
            <person name="Burns K."/>
            <person name="Lotay V."/>
            <person name="Karimi K."/>
            <person name="Yasuoka Y."/>
            <person name="Dichmann D.S."/>
            <person name="Flajnik M.F."/>
            <person name="Houston D.W."/>
            <person name="Shendure J."/>
            <person name="DuPasquier L."/>
            <person name="Vize P.D."/>
            <person name="Zorn A.M."/>
            <person name="Ito M."/>
            <person name="Marcotte E.M."/>
            <person name="Wallingford J.B."/>
            <person name="Ito Y."/>
            <person name="Asashima M."/>
            <person name="Ueno N."/>
            <person name="Matsuda Y."/>
            <person name="Veenstra G.J."/>
            <person name="Fujiyama A."/>
            <person name="Harland R.M."/>
            <person name="Taira M."/>
            <person name="Rokhsar D.S."/>
        </authorList>
    </citation>
    <scope>NUCLEOTIDE SEQUENCE [LARGE SCALE GENOMIC DNA]</scope>
    <source>
        <strain evidence="19">J</strain>
    </source>
</reference>
<feature type="transmembrane region" description="Helical" evidence="13">
    <location>
        <begin position="606"/>
        <end position="627"/>
    </location>
</feature>
<keyword evidence="9 13" id="KW-1133">Transmembrane helix</keyword>
<keyword evidence="14" id="KW-0732">Signal</keyword>
<feature type="transmembrane region" description="Helical" evidence="13">
    <location>
        <begin position="864"/>
        <end position="884"/>
    </location>
</feature>
<dbReference type="CDD" id="cd08760">
    <property type="entry name" value="Cyt_b561_FRRS1_like"/>
    <property type="match status" value="1"/>
</dbReference>
<keyword evidence="6" id="KW-0762">Sugar transport</keyword>
<dbReference type="GO" id="GO:0015165">
    <property type="term" value="F:pyrimidine nucleotide-sugar transmembrane transporter activity"/>
    <property type="evidence" value="ECO:0007669"/>
    <property type="project" value="InterPro"/>
</dbReference>
<feature type="transmembrane region" description="Helical" evidence="13">
    <location>
        <begin position="841"/>
        <end position="858"/>
    </location>
</feature>
<dbReference type="NCBIfam" id="TIGR00803">
    <property type="entry name" value="nst"/>
    <property type="match status" value="1"/>
</dbReference>
<evidence type="ECO:0000313" key="19">
    <source>
        <dbReference type="Proteomes" id="UP000694892"/>
    </source>
</evidence>